<proteinExistence type="predicted"/>
<dbReference type="AlphaFoldDB" id="A0A670ZL81"/>
<accession>A0A670ZL81</accession>
<name>A0A670ZL81_PSETE</name>
<keyword evidence="3" id="KW-1185">Reference proteome</keyword>
<feature type="compositionally biased region" description="Basic and acidic residues" evidence="1">
    <location>
        <begin position="7"/>
        <end position="16"/>
    </location>
</feature>
<evidence type="ECO:0000313" key="3">
    <source>
        <dbReference type="Proteomes" id="UP000472273"/>
    </source>
</evidence>
<organism evidence="2 3">
    <name type="scientific">Pseudonaja textilis</name>
    <name type="common">Eastern brown snake</name>
    <dbReference type="NCBI Taxonomy" id="8673"/>
    <lineage>
        <taxon>Eukaryota</taxon>
        <taxon>Metazoa</taxon>
        <taxon>Chordata</taxon>
        <taxon>Craniata</taxon>
        <taxon>Vertebrata</taxon>
        <taxon>Euteleostomi</taxon>
        <taxon>Lepidosauria</taxon>
        <taxon>Squamata</taxon>
        <taxon>Bifurcata</taxon>
        <taxon>Unidentata</taxon>
        <taxon>Episquamata</taxon>
        <taxon>Toxicofera</taxon>
        <taxon>Serpentes</taxon>
        <taxon>Colubroidea</taxon>
        <taxon>Elapidae</taxon>
        <taxon>Hydrophiinae</taxon>
        <taxon>Pseudonaja</taxon>
    </lineage>
</organism>
<dbReference type="Ensembl" id="ENSPTXT00000024304.1">
    <property type="protein sequence ID" value="ENSPTXP00000023572.1"/>
    <property type="gene ID" value="ENSPTXG00000016383.1"/>
</dbReference>
<feature type="region of interest" description="Disordered" evidence="1">
    <location>
        <begin position="1"/>
        <end position="30"/>
    </location>
</feature>
<protein>
    <submittedName>
        <fullName evidence="2">Uncharacterized protein</fullName>
    </submittedName>
</protein>
<reference evidence="2" key="1">
    <citation type="submission" date="2025-08" db="UniProtKB">
        <authorList>
            <consortium name="Ensembl"/>
        </authorList>
    </citation>
    <scope>IDENTIFICATION</scope>
</reference>
<sequence length="105" mass="12059">MSDFDEFERQLNENKQGKQAWGRRRGRAPRDHWRLSARRAFKKGVRGWRGTPRGARKGVGEKKAWGTHVVRPSPSWSRAGRQGRAWEGCPCRRKKVSEICSAALS</sequence>
<dbReference type="Proteomes" id="UP000472273">
    <property type="component" value="Unplaced"/>
</dbReference>
<reference evidence="2" key="2">
    <citation type="submission" date="2025-09" db="UniProtKB">
        <authorList>
            <consortium name="Ensembl"/>
        </authorList>
    </citation>
    <scope>IDENTIFICATION</scope>
</reference>
<evidence type="ECO:0000256" key="1">
    <source>
        <dbReference type="SAM" id="MobiDB-lite"/>
    </source>
</evidence>
<evidence type="ECO:0000313" key="2">
    <source>
        <dbReference type="Ensembl" id="ENSPTXP00000023572.1"/>
    </source>
</evidence>